<proteinExistence type="predicted"/>
<keyword evidence="1" id="KW-0812">Transmembrane</keyword>
<evidence type="ECO:0000313" key="2">
    <source>
        <dbReference type="EMBL" id="MFC5944151.1"/>
    </source>
</evidence>
<dbReference type="NCBIfam" id="TIGR03816">
    <property type="entry name" value="tadE_like_DECH"/>
    <property type="match status" value="1"/>
</dbReference>
<dbReference type="RefSeq" id="WP_377537123.1">
    <property type="nucleotide sequence ID" value="NZ_CP158970.1"/>
</dbReference>
<accession>A0ABW1HRJ9</accession>
<dbReference type="EMBL" id="JBHSQQ010000162">
    <property type="protein sequence ID" value="MFC5944151.1"/>
    <property type="molecule type" value="Genomic_DNA"/>
</dbReference>
<keyword evidence="1" id="KW-1133">Transmembrane helix</keyword>
<reference evidence="3" key="1">
    <citation type="journal article" date="2019" name="Int. J. Syst. Evol. Microbiol.">
        <title>The Global Catalogue of Microorganisms (GCM) 10K type strain sequencing project: providing services to taxonomists for standard genome sequencing and annotation.</title>
        <authorList>
            <consortium name="The Broad Institute Genomics Platform"/>
            <consortium name="The Broad Institute Genome Sequencing Center for Infectious Disease"/>
            <person name="Wu L."/>
            <person name="Ma J."/>
        </authorList>
    </citation>
    <scope>NUCLEOTIDE SEQUENCE [LARGE SCALE GENOMIC DNA]</scope>
    <source>
        <strain evidence="3">CGMCC 4.7173</strain>
    </source>
</reference>
<evidence type="ECO:0000313" key="3">
    <source>
        <dbReference type="Proteomes" id="UP001596207"/>
    </source>
</evidence>
<gene>
    <name evidence="2" type="ORF">ACFPZ4_22090</name>
</gene>
<comment type="caution">
    <text evidence="2">The sequence shown here is derived from an EMBL/GenBank/DDBJ whole genome shotgun (WGS) entry which is preliminary data.</text>
</comment>
<protein>
    <submittedName>
        <fullName evidence="2">Rv3654c family TadE-like protein</fullName>
    </submittedName>
</protein>
<evidence type="ECO:0000256" key="1">
    <source>
        <dbReference type="SAM" id="Phobius"/>
    </source>
</evidence>
<organism evidence="2 3">
    <name type="scientific">Micromonospora harpali</name>
    <dbReference type="NCBI Taxonomy" id="1490225"/>
    <lineage>
        <taxon>Bacteria</taxon>
        <taxon>Bacillati</taxon>
        <taxon>Actinomycetota</taxon>
        <taxon>Actinomycetes</taxon>
        <taxon>Micromonosporales</taxon>
        <taxon>Micromonosporaceae</taxon>
        <taxon>Micromonospora</taxon>
    </lineage>
</organism>
<sequence length="147" mass="13988">MGNGRSGGAETSGATVGRRCGGGRGGVGVGPRCGGDRGGATVCLLAVGLVFVIVGVFGAAVEAARVARQRAAVAADFAALAAAAQALTGGEVACASADAVARANGARLTGCRLDGLDAVVATEVTVTPVPGLTRVAMATARAGPVRA</sequence>
<feature type="transmembrane region" description="Helical" evidence="1">
    <location>
        <begin position="39"/>
        <end position="61"/>
    </location>
</feature>
<name>A0ABW1HRJ9_9ACTN</name>
<keyword evidence="3" id="KW-1185">Reference proteome</keyword>
<dbReference type="InterPro" id="IPR021202">
    <property type="entry name" value="Rv3654c-like"/>
</dbReference>
<dbReference type="Proteomes" id="UP001596207">
    <property type="component" value="Unassembled WGS sequence"/>
</dbReference>
<keyword evidence="1" id="KW-0472">Membrane</keyword>